<accession>A0A6A6H9E9</accession>
<dbReference type="OrthoDB" id="412788at2759"/>
<evidence type="ECO:0000313" key="4">
    <source>
        <dbReference type="Proteomes" id="UP000800092"/>
    </source>
</evidence>
<dbReference type="Proteomes" id="UP000800092">
    <property type="component" value="Unassembled WGS sequence"/>
</dbReference>
<protein>
    <submittedName>
        <fullName evidence="3">Uncharacterized protein</fullName>
    </submittedName>
</protein>
<evidence type="ECO:0000256" key="2">
    <source>
        <dbReference type="ARBA" id="ARBA00023604"/>
    </source>
</evidence>
<keyword evidence="4" id="KW-1185">Reference proteome</keyword>
<comment type="similarity">
    <text evidence="2">Belongs to the asaB hydroxylase/desaturase family.</text>
</comment>
<keyword evidence="1" id="KW-0560">Oxidoreductase</keyword>
<evidence type="ECO:0000256" key="1">
    <source>
        <dbReference type="ARBA" id="ARBA00023002"/>
    </source>
</evidence>
<dbReference type="PANTHER" id="PTHR34598">
    <property type="entry name" value="BLL6449 PROTEIN"/>
    <property type="match status" value="1"/>
</dbReference>
<sequence length="298" mass="34802">MHPKETLAYIHFLRWQDLFQTEKPFQIFRDIHPESKDQRQTNLIFDPFQVSVQNIRGLETQFDLDTQGFKIVHLSTFEKAVHGRSVESLYLPQVQNLLEKEFSESRRIAIFDWRKRELNANGTRDVIDLEDRSAPLKPTNYAHIDATPLAVIQRVQKELGCEATDLLKSRLRIINVWRPIENTVEDWPLAICDGSTIDPSALVETDQVRNTDVGSNYFAMHRSCNEWYYLHHQREDEVFLFKQFDSDPHVAAKCRASKCEQWCFPSCKRKGYNMWRDGVGTASTLGRSALFRLSDNLH</sequence>
<dbReference type="GO" id="GO:0016491">
    <property type="term" value="F:oxidoreductase activity"/>
    <property type="evidence" value="ECO:0007669"/>
    <property type="project" value="UniProtKB-KW"/>
</dbReference>
<evidence type="ECO:0000313" key="3">
    <source>
        <dbReference type="EMBL" id="KAF2234642.1"/>
    </source>
</evidence>
<dbReference type="PANTHER" id="PTHR34598:SF3">
    <property type="entry name" value="OXIDOREDUCTASE AN1597"/>
    <property type="match status" value="1"/>
</dbReference>
<dbReference type="NCBIfam" id="NF041278">
    <property type="entry name" value="CmcJ_NvfI_EfuI"/>
    <property type="match status" value="1"/>
</dbReference>
<dbReference type="InterPro" id="IPR044053">
    <property type="entry name" value="AsaB-like"/>
</dbReference>
<name>A0A6A6H9E9_VIRVR</name>
<reference evidence="3" key="1">
    <citation type="journal article" date="2020" name="Stud. Mycol.">
        <title>101 Dothideomycetes genomes: a test case for predicting lifestyles and emergence of pathogens.</title>
        <authorList>
            <person name="Haridas S."/>
            <person name="Albert R."/>
            <person name="Binder M."/>
            <person name="Bloem J."/>
            <person name="Labutti K."/>
            <person name="Salamov A."/>
            <person name="Andreopoulos B."/>
            <person name="Baker S."/>
            <person name="Barry K."/>
            <person name="Bills G."/>
            <person name="Bluhm B."/>
            <person name="Cannon C."/>
            <person name="Castanera R."/>
            <person name="Culley D."/>
            <person name="Daum C."/>
            <person name="Ezra D."/>
            <person name="Gonzalez J."/>
            <person name="Henrissat B."/>
            <person name="Kuo A."/>
            <person name="Liang C."/>
            <person name="Lipzen A."/>
            <person name="Lutzoni F."/>
            <person name="Magnuson J."/>
            <person name="Mondo S."/>
            <person name="Nolan M."/>
            <person name="Ohm R."/>
            <person name="Pangilinan J."/>
            <person name="Park H.-J."/>
            <person name="Ramirez L."/>
            <person name="Alfaro M."/>
            <person name="Sun H."/>
            <person name="Tritt A."/>
            <person name="Yoshinaga Y."/>
            <person name="Zwiers L.-H."/>
            <person name="Turgeon B."/>
            <person name="Goodwin S."/>
            <person name="Spatafora J."/>
            <person name="Crous P."/>
            <person name="Grigoriev I."/>
        </authorList>
    </citation>
    <scope>NUCLEOTIDE SEQUENCE</scope>
    <source>
        <strain evidence="3">Tuck. ex Michener</strain>
    </source>
</reference>
<gene>
    <name evidence="3" type="ORF">EV356DRAFT_148820</name>
</gene>
<proteinExistence type="inferred from homology"/>
<organism evidence="3 4">
    <name type="scientific">Viridothelium virens</name>
    <name type="common">Speckled blister lichen</name>
    <name type="synonym">Trypethelium virens</name>
    <dbReference type="NCBI Taxonomy" id="1048519"/>
    <lineage>
        <taxon>Eukaryota</taxon>
        <taxon>Fungi</taxon>
        <taxon>Dikarya</taxon>
        <taxon>Ascomycota</taxon>
        <taxon>Pezizomycotina</taxon>
        <taxon>Dothideomycetes</taxon>
        <taxon>Dothideomycetes incertae sedis</taxon>
        <taxon>Trypetheliales</taxon>
        <taxon>Trypetheliaceae</taxon>
        <taxon>Viridothelium</taxon>
    </lineage>
</organism>
<dbReference type="EMBL" id="ML991797">
    <property type="protein sequence ID" value="KAF2234642.1"/>
    <property type="molecule type" value="Genomic_DNA"/>
</dbReference>
<dbReference type="AlphaFoldDB" id="A0A6A6H9E9"/>